<dbReference type="GO" id="GO:0016887">
    <property type="term" value="F:ATP hydrolysis activity"/>
    <property type="evidence" value="ECO:0007669"/>
    <property type="project" value="InterPro"/>
</dbReference>
<dbReference type="AlphaFoldDB" id="D9SBI5"/>
<dbReference type="PROSITE" id="PS50893">
    <property type="entry name" value="ABC_TRANSPORTER_2"/>
    <property type="match status" value="2"/>
</dbReference>
<dbReference type="InterPro" id="IPR027417">
    <property type="entry name" value="P-loop_NTPase"/>
</dbReference>
<dbReference type="SUPFAM" id="SSF52540">
    <property type="entry name" value="P-loop containing nucleoside triphosphate hydrolases"/>
    <property type="match status" value="2"/>
</dbReference>
<dbReference type="Pfam" id="PF00005">
    <property type="entry name" value="ABC_tran"/>
    <property type="match status" value="2"/>
</dbReference>
<evidence type="ECO:0000313" key="5">
    <source>
        <dbReference type="EMBL" id="ADL25210.1"/>
    </source>
</evidence>
<keyword evidence="2 5" id="KW-0067">ATP-binding</keyword>
<proteinExistence type="predicted"/>
<feature type="domain" description="ABC transporter" evidence="4">
    <location>
        <begin position="2"/>
        <end position="218"/>
    </location>
</feature>
<dbReference type="InterPro" id="IPR003439">
    <property type="entry name" value="ABC_transporter-like_ATP-bd"/>
</dbReference>
<keyword evidence="3" id="KW-0175">Coiled coil</keyword>
<dbReference type="GO" id="GO:0005524">
    <property type="term" value="F:ATP binding"/>
    <property type="evidence" value="ECO:0007669"/>
    <property type="project" value="UniProtKB-KW"/>
</dbReference>
<feature type="domain" description="ABC transporter" evidence="4">
    <location>
        <begin position="285"/>
        <end position="505"/>
    </location>
</feature>
<dbReference type="InterPro" id="IPR003593">
    <property type="entry name" value="AAA+_ATPase"/>
</dbReference>
<feature type="coiled-coil region" evidence="3">
    <location>
        <begin position="196"/>
        <end position="241"/>
    </location>
</feature>
<dbReference type="STRING" id="59374.FSU_1956"/>
<dbReference type="OrthoDB" id="9808609at2"/>
<dbReference type="PANTHER" id="PTHR42855:SF2">
    <property type="entry name" value="DRUG RESISTANCE ABC TRANSPORTER,ATP-BINDING PROTEIN"/>
    <property type="match status" value="1"/>
</dbReference>
<dbReference type="EMBL" id="CP002158">
    <property type="protein sequence ID" value="ADL25210.1"/>
    <property type="molecule type" value="Genomic_DNA"/>
</dbReference>
<dbReference type="PATRIC" id="fig|59374.8.peg.1880"/>
<feature type="coiled-coil region" evidence="3">
    <location>
        <begin position="550"/>
        <end position="577"/>
    </location>
</feature>
<dbReference type="InterPro" id="IPR051309">
    <property type="entry name" value="ABCF_ATPase"/>
</dbReference>
<dbReference type="CDD" id="cd03221">
    <property type="entry name" value="ABCF_EF-3"/>
    <property type="match status" value="2"/>
</dbReference>
<dbReference type="Proteomes" id="UP000000517">
    <property type="component" value="Chromosome"/>
</dbReference>
<dbReference type="InterPro" id="IPR017871">
    <property type="entry name" value="ABC_transporter-like_CS"/>
</dbReference>
<evidence type="ECO:0000313" key="6">
    <source>
        <dbReference type="Proteomes" id="UP000000517"/>
    </source>
</evidence>
<accession>D9SBI5</accession>
<sequence>MIQIQNVSKSFGMQVLLDGASMLVADHERVGLVGRNGCGKSTLFKMILGQECLDGGNIDIPKGYTIGYLQQHIKFTHPTVHEEACSVLKVNEDGWLEEHKVEAILFGLGFDEESMQKDPMLLSGGFQIRLNLAKVLASEPDMLLLDEPTNYLDIVSMRWLSRFLRAWKGEVLLITHDHHFMDEVCTHTVGIHRHKMRKVKGTVEKLRETIAEEEEVAMRTQENEQRKKEQLEKVIERFRYKAAKAAMVQSKIKAAAKLATGERLTHERNLDFNFKNAEFPGKRMLQIHGLSFAYKNENGYGPELISDLELEVFKGDRIAIIGPNGRGKTTLLNLIAKEFEPTQGTINYNPNLKINYFGQTNINRLNLENTVEEEIASAIADVSQKSRARSLAGVMMFSGDTAMKKVKVLSGGERSRVLLGKILANESNMLLLDEPTNHLDMESIESLIDALEDYDGTALVVTHDEELLHAFATRLIVFDGGKCRIFEGTYADFLEKVGWASEKKPGGSNSANIKVSNIDVTDDKPVSSTPRTKEDRRARADYIAERSKVIKPLEKETARLEAEIAKAEALGGELEAKLVAASESGDGNAITSIAKDMDENKKLTEELYAAWEKASAELEAAKDKYKLD</sequence>
<dbReference type="eggNOG" id="COG0488">
    <property type="taxonomic scope" value="Bacteria"/>
</dbReference>
<keyword evidence="1" id="KW-0547">Nucleotide-binding</keyword>
<reference evidence="6" key="1">
    <citation type="submission" date="2010-08" db="EMBL/GenBank/DDBJ databases">
        <title>Complete sequence of Fibrobacter succinogenes subsp. succinogenes S85.</title>
        <authorList>
            <person name="Durkin A.S."/>
            <person name="Nelson K.E."/>
            <person name="Morrison M."/>
            <person name="Forsberg C.W."/>
            <person name="Wilson D.B."/>
            <person name="Russell J.B."/>
            <person name="Cann I.K.O."/>
            <person name="Mackie R.I."/>
            <person name="White B.A."/>
        </authorList>
    </citation>
    <scope>NUCLEOTIDE SEQUENCE [LARGE SCALE GENOMIC DNA]</scope>
    <source>
        <strain evidence="6">ATCC 19169 / S85</strain>
    </source>
</reference>
<dbReference type="KEGG" id="fsc:FSU_1956"/>
<evidence type="ECO:0000256" key="2">
    <source>
        <dbReference type="ARBA" id="ARBA00022840"/>
    </source>
</evidence>
<evidence type="ECO:0000256" key="3">
    <source>
        <dbReference type="SAM" id="Coils"/>
    </source>
</evidence>
<dbReference type="PANTHER" id="PTHR42855">
    <property type="entry name" value="ABC TRANSPORTER ATP-BINDING SUBUNIT"/>
    <property type="match status" value="1"/>
</dbReference>
<evidence type="ECO:0000256" key="1">
    <source>
        <dbReference type="ARBA" id="ARBA00022741"/>
    </source>
</evidence>
<dbReference type="Pfam" id="PF12848">
    <property type="entry name" value="ABC_tran_Xtn"/>
    <property type="match status" value="1"/>
</dbReference>
<dbReference type="FunFam" id="3.40.50.300:FF:000011">
    <property type="entry name" value="Putative ABC transporter ATP-binding component"/>
    <property type="match status" value="1"/>
</dbReference>
<name>D9SBI5_FIBSS</name>
<dbReference type="PROSITE" id="PS00211">
    <property type="entry name" value="ABC_TRANSPORTER_1"/>
    <property type="match status" value="1"/>
</dbReference>
<dbReference type="SMART" id="SM00382">
    <property type="entry name" value="AAA"/>
    <property type="match status" value="2"/>
</dbReference>
<dbReference type="RefSeq" id="WP_014546166.1">
    <property type="nucleotide sequence ID" value="NC_013410.1"/>
</dbReference>
<protein>
    <submittedName>
        <fullName evidence="5">ABC transporter, ATP-binding protein</fullName>
    </submittedName>
</protein>
<organism evidence="5 6">
    <name type="scientific">Fibrobacter succinogenes (strain ATCC 19169 / S85)</name>
    <dbReference type="NCBI Taxonomy" id="59374"/>
    <lineage>
        <taxon>Bacteria</taxon>
        <taxon>Pseudomonadati</taxon>
        <taxon>Fibrobacterota</taxon>
        <taxon>Fibrobacteria</taxon>
        <taxon>Fibrobacterales</taxon>
        <taxon>Fibrobacteraceae</taxon>
        <taxon>Fibrobacter</taxon>
    </lineage>
</organism>
<evidence type="ECO:0000259" key="4">
    <source>
        <dbReference type="PROSITE" id="PS50893"/>
    </source>
</evidence>
<gene>
    <name evidence="5" type="ordered locus">FSU_1956</name>
</gene>
<dbReference type="HOGENOM" id="CLU_000604_36_0_0"/>
<dbReference type="Gene3D" id="3.40.50.300">
    <property type="entry name" value="P-loop containing nucleotide triphosphate hydrolases"/>
    <property type="match status" value="2"/>
</dbReference>
<dbReference type="InterPro" id="IPR032781">
    <property type="entry name" value="ABC_tran_Xtn"/>
</dbReference>